<evidence type="ECO:0000313" key="1">
    <source>
        <dbReference type="Proteomes" id="UP000790787"/>
    </source>
</evidence>
<proteinExistence type="predicted"/>
<name>A0AC58RPL6_TOBAC</name>
<dbReference type="Proteomes" id="UP000790787">
    <property type="component" value="Chromosome 1"/>
</dbReference>
<sequence>MGSTNTFSPDTSSILFVHSSDIPGILLVPTPFLGSDFRGWRRKIIVALSTKNKIAFVDGSLSSEIVESVQYSETAQNITSYFNKLKMLWDELGVMCTNHGQRCTCAAKPGILHEDEENRLFQFLMGLNETCMRVRSNLLMMQPPPILDNAYNILPNDEK</sequence>
<organism evidence="1 2">
    <name type="scientific">Nicotiana tabacum</name>
    <name type="common">Common tobacco</name>
    <dbReference type="NCBI Taxonomy" id="4097"/>
    <lineage>
        <taxon>Eukaryota</taxon>
        <taxon>Viridiplantae</taxon>
        <taxon>Streptophyta</taxon>
        <taxon>Embryophyta</taxon>
        <taxon>Tracheophyta</taxon>
        <taxon>Spermatophyta</taxon>
        <taxon>Magnoliopsida</taxon>
        <taxon>eudicotyledons</taxon>
        <taxon>Gunneridae</taxon>
        <taxon>Pentapetalae</taxon>
        <taxon>asterids</taxon>
        <taxon>lamiids</taxon>
        <taxon>Solanales</taxon>
        <taxon>Solanaceae</taxon>
        <taxon>Nicotianoideae</taxon>
        <taxon>Nicotianeae</taxon>
        <taxon>Nicotiana</taxon>
    </lineage>
</organism>
<dbReference type="RefSeq" id="XP_075074671.1">
    <property type="nucleotide sequence ID" value="XM_075218570.1"/>
</dbReference>
<gene>
    <name evidence="2" type="primary">LOC142162241</name>
</gene>
<accession>A0AC58RPL6</accession>
<protein>
    <submittedName>
        <fullName evidence="2">Uncharacterized protein LOC142162241</fullName>
    </submittedName>
</protein>
<reference evidence="1" key="1">
    <citation type="journal article" date="2014" name="Nat. Commun.">
        <title>The tobacco genome sequence and its comparison with those of tomato and potato.</title>
        <authorList>
            <person name="Sierro N."/>
            <person name="Battey J.N."/>
            <person name="Ouadi S."/>
            <person name="Bakaher N."/>
            <person name="Bovet L."/>
            <person name="Willig A."/>
            <person name="Goepfert S."/>
            <person name="Peitsch M.C."/>
            <person name="Ivanov N.V."/>
        </authorList>
    </citation>
    <scope>NUCLEOTIDE SEQUENCE [LARGE SCALE GENOMIC DNA]</scope>
</reference>
<keyword evidence="1" id="KW-1185">Reference proteome</keyword>
<evidence type="ECO:0000313" key="2">
    <source>
        <dbReference type="RefSeq" id="XP_075074671.1"/>
    </source>
</evidence>
<reference evidence="2" key="2">
    <citation type="submission" date="2025-08" db="UniProtKB">
        <authorList>
            <consortium name="RefSeq"/>
        </authorList>
    </citation>
    <scope>IDENTIFICATION</scope>
    <source>
        <tissue evidence="2">Leaf</tissue>
    </source>
</reference>